<dbReference type="InterPro" id="IPR020598">
    <property type="entry name" value="rRNA_Ade_methylase_Trfase_N"/>
</dbReference>
<feature type="binding site" evidence="9">
    <location>
        <position position="69"/>
    </location>
    <ligand>
        <name>S-adenosyl-L-methionine</name>
        <dbReference type="ChEBI" id="CHEBI:59789"/>
    </ligand>
</feature>
<comment type="subunit">
    <text evidence="7">Part of the small subunit (SSU) processome, composed of more than 70 proteins and the RNA chaperone small nucleolar RNA (snoRNA) U3.</text>
</comment>
<dbReference type="InterPro" id="IPR020596">
    <property type="entry name" value="rRNA_Ade_Mease_Trfase_CS"/>
</dbReference>
<evidence type="ECO:0000256" key="3">
    <source>
        <dbReference type="ARBA" id="ARBA00022603"/>
    </source>
</evidence>
<dbReference type="GO" id="GO:0003723">
    <property type="term" value="F:RNA binding"/>
    <property type="evidence" value="ECO:0007669"/>
    <property type="project" value="UniProtKB-UniRule"/>
</dbReference>
<dbReference type="Pfam" id="PF00398">
    <property type="entry name" value="RrnaAD"/>
    <property type="match status" value="1"/>
</dbReference>
<feature type="binding site" evidence="9">
    <location>
        <position position="23"/>
    </location>
    <ligand>
        <name>S-adenosyl-L-methionine</name>
        <dbReference type="ChEBI" id="CHEBI:59789"/>
    </ligand>
</feature>
<feature type="region of interest" description="Disordered" evidence="11">
    <location>
        <begin position="267"/>
        <end position="295"/>
    </location>
</feature>
<feature type="binding site" evidence="9">
    <location>
        <position position="115"/>
    </location>
    <ligand>
        <name>S-adenosyl-L-methionine</name>
        <dbReference type="ChEBI" id="CHEBI:59789"/>
    </ligand>
</feature>
<dbReference type="InterPro" id="IPR023165">
    <property type="entry name" value="rRNA_Ade_diMease-like_C"/>
</dbReference>
<name>A0AA35SLJ4_GEOBA</name>
<dbReference type="PANTHER" id="PTHR11727:SF7">
    <property type="entry name" value="DIMETHYLADENOSINE TRANSFERASE-RELATED"/>
    <property type="match status" value="1"/>
</dbReference>
<protein>
    <recommendedName>
        <fullName evidence="10">rRNA adenine N(6)-methyltransferase</fullName>
        <ecNumber evidence="10">2.1.1.-</ecNumber>
    </recommendedName>
</protein>
<dbReference type="SUPFAM" id="SSF53335">
    <property type="entry name" value="S-adenosyl-L-methionine-dependent methyltransferases"/>
    <property type="match status" value="1"/>
</dbReference>
<dbReference type="HAMAP" id="MF_00607">
    <property type="entry name" value="16SrRNA_methyltr_A"/>
    <property type="match status" value="1"/>
</dbReference>
<evidence type="ECO:0000256" key="8">
    <source>
        <dbReference type="ARBA" id="ARBA00046134"/>
    </source>
</evidence>
<feature type="domain" description="Ribosomal RNA adenine methylase transferase N-terminal" evidence="12">
    <location>
        <begin position="28"/>
        <end position="198"/>
    </location>
</feature>
<feature type="binding site" evidence="9">
    <location>
        <position position="48"/>
    </location>
    <ligand>
        <name>S-adenosyl-L-methionine</name>
        <dbReference type="ChEBI" id="CHEBI:59789"/>
    </ligand>
</feature>
<proteinExistence type="inferred from homology"/>
<accession>A0AA35SLJ4</accession>
<dbReference type="SMART" id="SM00650">
    <property type="entry name" value="rADc"/>
    <property type="match status" value="1"/>
</dbReference>
<evidence type="ECO:0000259" key="12">
    <source>
        <dbReference type="SMART" id="SM00650"/>
    </source>
</evidence>
<dbReference type="GO" id="GO:0005829">
    <property type="term" value="C:cytosol"/>
    <property type="evidence" value="ECO:0007669"/>
    <property type="project" value="TreeGrafter"/>
</dbReference>
<comment type="caution">
    <text evidence="13">The sequence shown here is derived from an EMBL/GenBank/DDBJ whole genome shotgun (WGS) entry which is preliminary data.</text>
</comment>
<dbReference type="EMBL" id="CASHTH010002527">
    <property type="protein sequence ID" value="CAI8031262.1"/>
    <property type="molecule type" value="Genomic_DNA"/>
</dbReference>
<evidence type="ECO:0000256" key="11">
    <source>
        <dbReference type="SAM" id="MobiDB-lite"/>
    </source>
</evidence>
<gene>
    <name evidence="13" type="ORF">GBAR_LOCUS17751</name>
</gene>
<organism evidence="13 14">
    <name type="scientific">Geodia barretti</name>
    <name type="common">Barrett's horny sponge</name>
    <dbReference type="NCBI Taxonomy" id="519541"/>
    <lineage>
        <taxon>Eukaryota</taxon>
        <taxon>Metazoa</taxon>
        <taxon>Porifera</taxon>
        <taxon>Demospongiae</taxon>
        <taxon>Heteroscleromorpha</taxon>
        <taxon>Tetractinellida</taxon>
        <taxon>Astrophorina</taxon>
        <taxon>Geodiidae</taxon>
        <taxon>Geodia</taxon>
    </lineage>
</organism>
<evidence type="ECO:0000256" key="2">
    <source>
        <dbReference type="ARBA" id="ARBA00022552"/>
    </source>
</evidence>
<evidence type="ECO:0000256" key="4">
    <source>
        <dbReference type="ARBA" id="ARBA00022679"/>
    </source>
</evidence>
<evidence type="ECO:0000256" key="1">
    <source>
        <dbReference type="ARBA" id="ARBA00022490"/>
    </source>
</evidence>
<keyword evidence="5 9" id="KW-0949">S-adenosyl-L-methionine</keyword>
<dbReference type="PROSITE" id="PS51689">
    <property type="entry name" value="SAM_RNA_A_N6_MT"/>
    <property type="match status" value="1"/>
</dbReference>
<evidence type="ECO:0000256" key="6">
    <source>
        <dbReference type="ARBA" id="ARBA00022884"/>
    </source>
</evidence>
<dbReference type="Gene3D" id="3.40.50.150">
    <property type="entry name" value="Vaccinia Virus protein VP39"/>
    <property type="match status" value="1"/>
</dbReference>
<evidence type="ECO:0000256" key="7">
    <source>
        <dbReference type="ARBA" id="ARBA00035020"/>
    </source>
</evidence>
<dbReference type="NCBIfam" id="TIGR00755">
    <property type="entry name" value="ksgA"/>
    <property type="match status" value="1"/>
</dbReference>
<feature type="binding site" evidence="9">
    <location>
        <position position="94"/>
    </location>
    <ligand>
        <name>S-adenosyl-L-methionine</name>
        <dbReference type="ChEBI" id="CHEBI:59789"/>
    </ligand>
</feature>
<dbReference type="Proteomes" id="UP001174909">
    <property type="component" value="Unassembled WGS sequence"/>
</dbReference>
<dbReference type="InterPro" id="IPR011530">
    <property type="entry name" value="rRNA_adenine_dimethylase"/>
</dbReference>
<dbReference type="InterPro" id="IPR029063">
    <property type="entry name" value="SAM-dependent_MTases_sf"/>
</dbReference>
<keyword evidence="3 9" id="KW-0489">Methyltransferase</keyword>
<keyword evidence="6 9" id="KW-0694">RNA-binding</keyword>
<keyword evidence="4 9" id="KW-0808">Transferase</keyword>
<dbReference type="GO" id="GO:0000179">
    <property type="term" value="F:rRNA (adenine-N6,N6-)-dimethyltransferase activity"/>
    <property type="evidence" value="ECO:0007669"/>
    <property type="project" value="UniProtKB-UniRule"/>
</dbReference>
<evidence type="ECO:0000256" key="9">
    <source>
        <dbReference type="PROSITE-ProRule" id="PRU01026"/>
    </source>
</evidence>
<sequence>MLDTTVGSSPARRPRKSLGQHFLTDTRIANRIVAAADPSPADTIVEIGPGSGILTRRLVQVAGQVVAVELDPALAARLSERIGNPDNLKVLPADGRTVEISALFDDGGPYKLVANLPYYAASPIVRRFLEAALHPTLLVVMVQREVAAAMCAPPGSMTLLSVATQFYAVPSVVTQVPARSFRPPPKVASTVVKLVMRDKPPADVDDTSEFFSLVRAGFAAPRKQLRNSLVQGSGCPAEIVSPVLEAAGIDGQRRPATLTIPEWAALNTGWPQNTPRHRDLRPTAGSDGRRHHRTR</sequence>
<keyword evidence="1" id="KW-0963">Cytoplasm</keyword>
<evidence type="ECO:0000313" key="14">
    <source>
        <dbReference type="Proteomes" id="UP001174909"/>
    </source>
</evidence>
<dbReference type="AlphaFoldDB" id="A0AA35SLJ4"/>
<dbReference type="CDD" id="cd02440">
    <property type="entry name" value="AdoMet_MTases"/>
    <property type="match status" value="1"/>
</dbReference>
<keyword evidence="2 10" id="KW-0698">rRNA processing</keyword>
<evidence type="ECO:0000256" key="5">
    <source>
        <dbReference type="ARBA" id="ARBA00022691"/>
    </source>
</evidence>
<reference evidence="13" key="1">
    <citation type="submission" date="2023-03" db="EMBL/GenBank/DDBJ databases">
        <authorList>
            <person name="Steffen K."/>
            <person name="Cardenas P."/>
        </authorList>
    </citation>
    <scope>NUCLEOTIDE SEQUENCE</scope>
</reference>
<dbReference type="Gene3D" id="1.10.8.100">
    <property type="entry name" value="Ribosomal RNA adenine dimethylase-like, domain 2"/>
    <property type="match status" value="1"/>
</dbReference>
<comment type="similarity">
    <text evidence="9 10">Belongs to the class I-like SAM-binding methyltransferase superfamily. rRNA adenine N(6)-methyltransferase family.</text>
</comment>
<dbReference type="EC" id="2.1.1.-" evidence="10"/>
<comment type="function">
    <text evidence="8">Specifically dimethylates two adjacent adenosines in the loop of a conserved hairpin near the 3'-end of 18S rRNA in the 40S particle. Involved in the pre-rRNA processing steps leading to small-subunit rRNA production independently of its RNA-modifying catalytic activity. Part of the small subunit (SSU) processome, first precursor of the small eukaryotic ribosomal subunit. During the assembly of the SSU processome in the nucleolus, many ribosome biogenesis factors, an RNA chaperone and ribosomal proteins associate with the nascent pre-rRNA and work in concert to generate RNA folding, modifications, rearrangements and cleavage as well as targeted degradation of pre-ribosomal RNA by the RNA exosome.</text>
</comment>
<evidence type="ECO:0000313" key="13">
    <source>
        <dbReference type="EMBL" id="CAI8031262.1"/>
    </source>
</evidence>
<dbReference type="PROSITE" id="PS01131">
    <property type="entry name" value="RRNA_A_DIMETH"/>
    <property type="match status" value="1"/>
</dbReference>
<dbReference type="PANTHER" id="PTHR11727">
    <property type="entry name" value="DIMETHYLADENOSINE TRANSFERASE"/>
    <property type="match status" value="1"/>
</dbReference>
<dbReference type="InterPro" id="IPR001737">
    <property type="entry name" value="KsgA/Erm"/>
</dbReference>
<keyword evidence="14" id="KW-1185">Reference proteome</keyword>
<evidence type="ECO:0000256" key="10">
    <source>
        <dbReference type="RuleBase" id="RU362106"/>
    </source>
</evidence>
<feature type="binding site" evidence="9">
    <location>
        <position position="21"/>
    </location>
    <ligand>
        <name>S-adenosyl-L-methionine</name>
        <dbReference type="ChEBI" id="CHEBI:59789"/>
    </ligand>
</feature>